<dbReference type="EMBL" id="CADCUK010000198">
    <property type="protein sequence ID" value="CAA9394031.1"/>
    <property type="molecule type" value="Genomic_DNA"/>
</dbReference>
<evidence type="ECO:0000256" key="1">
    <source>
        <dbReference type="SAM" id="MobiDB-lite"/>
    </source>
</evidence>
<feature type="chain" id="PRO_5039378803" evidence="2">
    <location>
        <begin position="26"/>
        <end position="186"/>
    </location>
</feature>
<evidence type="ECO:0000313" key="3">
    <source>
        <dbReference type="EMBL" id="CAA9394031.1"/>
    </source>
</evidence>
<sequence>MVKRVALAAAIAVALVGGGGAAAMATGSPELRATGPTEVSGTTGTAVFELGDQTYRQIRYHDRGTLVYTFELVNDGGRSVRVAGSELPTPDPRLFDHVKVTDPDGRTEFTIEGGESVAVSLHLLMTSCETLSARAGSSVTEVMLKTEGTLGIGDDEVTVTLPEEVRAGSPREARCANATATSRSPG</sequence>
<gene>
    <name evidence="3" type="ORF">AVDCRST_MAG47-3000</name>
</gene>
<reference evidence="3" key="1">
    <citation type="submission" date="2020-02" db="EMBL/GenBank/DDBJ databases">
        <authorList>
            <person name="Meier V. D."/>
        </authorList>
    </citation>
    <scope>NUCLEOTIDE SEQUENCE</scope>
    <source>
        <strain evidence="3">AVDCRST_MAG47</strain>
    </source>
</reference>
<evidence type="ECO:0000256" key="2">
    <source>
        <dbReference type="SAM" id="SignalP"/>
    </source>
</evidence>
<name>A0A6J4NWS7_9ACTN</name>
<feature type="signal peptide" evidence="2">
    <location>
        <begin position="1"/>
        <end position="25"/>
    </location>
</feature>
<accession>A0A6J4NWS7</accession>
<proteinExistence type="predicted"/>
<organism evidence="3">
    <name type="scientific">uncultured Nocardioidaceae bacterium</name>
    <dbReference type="NCBI Taxonomy" id="253824"/>
    <lineage>
        <taxon>Bacteria</taxon>
        <taxon>Bacillati</taxon>
        <taxon>Actinomycetota</taxon>
        <taxon>Actinomycetes</taxon>
        <taxon>Propionibacteriales</taxon>
        <taxon>Nocardioidaceae</taxon>
        <taxon>environmental samples</taxon>
    </lineage>
</organism>
<feature type="region of interest" description="Disordered" evidence="1">
    <location>
        <begin position="167"/>
        <end position="186"/>
    </location>
</feature>
<dbReference type="AlphaFoldDB" id="A0A6J4NWS7"/>
<protein>
    <submittedName>
        <fullName evidence="3">Uncharacterized protein</fullName>
    </submittedName>
</protein>
<keyword evidence="2" id="KW-0732">Signal</keyword>